<dbReference type="Pfam" id="PF17827">
    <property type="entry name" value="PrmC_N"/>
    <property type="match status" value="1"/>
</dbReference>
<dbReference type="InterPro" id="IPR007848">
    <property type="entry name" value="Small_mtfrase_dom"/>
</dbReference>
<name>A0A1M5N060_9HYPH</name>
<dbReference type="PANTHER" id="PTHR18895">
    <property type="entry name" value="HEMK METHYLTRANSFERASE"/>
    <property type="match status" value="1"/>
</dbReference>
<dbReference type="Gene3D" id="1.10.8.10">
    <property type="entry name" value="DNA helicase RuvA subunit, C-terminal domain"/>
    <property type="match status" value="1"/>
</dbReference>
<dbReference type="InterPro" id="IPR004556">
    <property type="entry name" value="HemK-like"/>
</dbReference>
<dbReference type="InterPro" id="IPR040758">
    <property type="entry name" value="PrmC_N"/>
</dbReference>
<dbReference type="InterPro" id="IPR002052">
    <property type="entry name" value="DNA_methylase_N6_adenine_CS"/>
</dbReference>
<dbReference type="GO" id="GO:0102559">
    <property type="term" value="F:peptide chain release factor N(5)-glutamine methyltransferase activity"/>
    <property type="evidence" value="ECO:0007669"/>
    <property type="project" value="UniProtKB-EC"/>
</dbReference>
<keyword evidence="2 5" id="KW-0808">Transferase</keyword>
<feature type="domain" description="Methyltransferase small" evidence="6">
    <location>
        <begin position="125"/>
        <end position="201"/>
    </location>
</feature>
<dbReference type="Proteomes" id="UP000184485">
    <property type="component" value="Unassembled WGS sequence"/>
</dbReference>
<evidence type="ECO:0000256" key="4">
    <source>
        <dbReference type="ARBA" id="ARBA00048391"/>
    </source>
</evidence>
<reference evidence="8 9" key="1">
    <citation type="submission" date="2016-11" db="EMBL/GenBank/DDBJ databases">
        <authorList>
            <person name="Jaros S."/>
            <person name="Januszkiewicz K."/>
            <person name="Wedrychowicz H."/>
        </authorList>
    </citation>
    <scope>NUCLEOTIDE SEQUENCE [LARGE SCALE GENOMIC DNA]</scope>
    <source>
        <strain evidence="8 9">DSM 19436</strain>
    </source>
</reference>
<dbReference type="InterPro" id="IPR050320">
    <property type="entry name" value="N5-glutamine_MTase"/>
</dbReference>
<dbReference type="OrthoDB" id="9800643at2"/>
<dbReference type="Pfam" id="PF05175">
    <property type="entry name" value="MTS"/>
    <property type="match status" value="1"/>
</dbReference>
<dbReference type="EMBL" id="FQUP01000008">
    <property type="protein sequence ID" value="SHG82928.1"/>
    <property type="molecule type" value="Genomic_DNA"/>
</dbReference>
<sequence>MSGDAVTLGALRRLAAKRLAEAETVDTPALDARILIASVVGMAPNELVLADYRAVSMEEITRIDALLERRAAGEPVARIIGAREFWGLSFRLEAETLVPRPDSETVIEAALGFVDRTGGRDRPLRLIDIGTGSGALLIALLSELPNAIGLGIDLSVGAARAARANAARLGVGRRSLFVSGYFAESARQADVVVSNPPYIESAVIATLPAEVRDFDPRLALDGGVDGLDAYRAIIPTLTRLLDPGGAAFLEIGFDQGDVVRRLAEDAGFDAAMHRDLSGHDRVVEVSRGLLEGGTVAL</sequence>
<evidence type="ECO:0000313" key="8">
    <source>
        <dbReference type="EMBL" id="SHG82928.1"/>
    </source>
</evidence>
<evidence type="ECO:0000259" key="6">
    <source>
        <dbReference type="Pfam" id="PF05175"/>
    </source>
</evidence>
<dbReference type="RefSeq" id="WP_073058293.1">
    <property type="nucleotide sequence ID" value="NZ_FQUP01000008.1"/>
</dbReference>
<dbReference type="InterPro" id="IPR019874">
    <property type="entry name" value="RF_methyltr_PrmC"/>
</dbReference>
<dbReference type="GO" id="GO:0032259">
    <property type="term" value="P:methylation"/>
    <property type="evidence" value="ECO:0007669"/>
    <property type="project" value="UniProtKB-KW"/>
</dbReference>
<organism evidence="8 9">
    <name type="scientific">Kaistia soli DSM 19436</name>
    <dbReference type="NCBI Taxonomy" id="1122133"/>
    <lineage>
        <taxon>Bacteria</taxon>
        <taxon>Pseudomonadati</taxon>
        <taxon>Pseudomonadota</taxon>
        <taxon>Alphaproteobacteria</taxon>
        <taxon>Hyphomicrobiales</taxon>
        <taxon>Kaistiaceae</taxon>
        <taxon>Kaistia</taxon>
    </lineage>
</organism>
<dbReference type="NCBIfam" id="TIGR00536">
    <property type="entry name" value="hemK_fam"/>
    <property type="match status" value="1"/>
</dbReference>
<evidence type="ECO:0000313" key="9">
    <source>
        <dbReference type="Proteomes" id="UP000184485"/>
    </source>
</evidence>
<feature type="binding site" evidence="5">
    <location>
        <begin position="130"/>
        <end position="134"/>
    </location>
    <ligand>
        <name>S-adenosyl-L-methionine</name>
        <dbReference type="ChEBI" id="CHEBI:59789"/>
    </ligand>
</feature>
<dbReference type="HAMAP" id="MF_02126">
    <property type="entry name" value="RF_methyltr_PrmC"/>
    <property type="match status" value="1"/>
</dbReference>
<evidence type="ECO:0000256" key="5">
    <source>
        <dbReference type="HAMAP-Rule" id="MF_02126"/>
    </source>
</evidence>
<feature type="domain" description="Release factor glutamine methyltransferase N-terminal" evidence="7">
    <location>
        <begin position="11"/>
        <end position="81"/>
    </location>
</feature>
<comment type="function">
    <text evidence="5">Methylates the class 1 translation termination release factors RF1/PrfA and RF2/PrfB on the glutamine residue of the universally conserved GGQ motif.</text>
</comment>
<evidence type="ECO:0000256" key="1">
    <source>
        <dbReference type="ARBA" id="ARBA00022603"/>
    </source>
</evidence>
<accession>A0A1M5N060</accession>
<dbReference type="STRING" id="1122133.SAMN02745157_4880"/>
<keyword evidence="3 5" id="KW-0949">S-adenosyl-L-methionine</keyword>
<feature type="binding site" evidence="5">
    <location>
        <position position="195"/>
    </location>
    <ligand>
        <name>S-adenosyl-L-methionine</name>
        <dbReference type="ChEBI" id="CHEBI:59789"/>
    </ligand>
</feature>
<comment type="similarity">
    <text evidence="5">Belongs to the protein N5-glutamine methyltransferase family. PrmC subfamily.</text>
</comment>
<dbReference type="AlphaFoldDB" id="A0A1M5N060"/>
<feature type="binding site" evidence="5">
    <location>
        <position position="153"/>
    </location>
    <ligand>
        <name>S-adenosyl-L-methionine</name>
        <dbReference type="ChEBI" id="CHEBI:59789"/>
    </ligand>
</feature>
<gene>
    <name evidence="5" type="primary">prmC</name>
    <name evidence="8" type="ORF">SAMN02745157_4880</name>
</gene>
<keyword evidence="1 5" id="KW-0489">Methyltransferase</keyword>
<protein>
    <recommendedName>
        <fullName evidence="5">Release factor glutamine methyltransferase</fullName>
        <shortName evidence="5">RF MTase</shortName>
        <ecNumber evidence="5">2.1.1.297</ecNumber>
    </recommendedName>
    <alternativeName>
        <fullName evidence="5">N5-glutamine methyltransferase PrmC</fullName>
    </alternativeName>
    <alternativeName>
        <fullName evidence="5">Protein-(glutamine-N5) MTase PrmC</fullName>
    </alternativeName>
    <alternativeName>
        <fullName evidence="5">Protein-glutamine N-methyltransferase PrmC</fullName>
    </alternativeName>
</protein>
<dbReference type="SUPFAM" id="SSF53335">
    <property type="entry name" value="S-adenosyl-L-methionine-dependent methyltransferases"/>
    <property type="match status" value="1"/>
</dbReference>
<feature type="binding site" evidence="5">
    <location>
        <begin position="195"/>
        <end position="198"/>
    </location>
    <ligand>
        <name>substrate</name>
    </ligand>
</feature>
<dbReference type="EC" id="2.1.1.297" evidence="5"/>
<dbReference type="GO" id="GO:0003676">
    <property type="term" value="F:nucleic acid binding"/>
    <property type="evidence" value="ECO:0007669"/>
    <property type="project" value="InterPro"/>
</dbReference>
<dbReference type="Gene3D" id="3.40.50.150">
    <property type="entry name" value="Vaccinia Virus protein VP39"/>
    <property type="match status" value="1"/>
</dbReference>
<dbReference type="InterPro" id="IPR029063">
    <property type="entry name" value="SAM-dependent_MTases_sf"/>
</dbReference>
<evidence type="ECO:0000256" key="2">
    <source>
        <dbReference type="ARBA" id="ARBA00022679"/>
    </source>
</evidence>
<keyword evidence="9" id="KW-1185">Reference proteome</keyword>
<evidence type="ECO:0000259" key="7">
    <source>
        <dbReference type="Pfam" id="PF17827"/>
    </source>
</evidence>
<comment type="catalytic activity">
    <reaction evidence="4 5">
        <text>L-glutaminyl-[peptide chain release factor] + S-adenosyl-L-methionine = N(5)-methyl-L-glutaminyl-[peptide chain release factor] + S-adenosyl-L-homocysteine + H(+)</text>
        <dbReference type="Rhea" id="RHEA:42896"/>
        <dbReference type="Rhea" id="RHEA-COMP:10271"/>
        <dbReference type="Rhea" id="RHEA-COMP:10272"/>
        <dbReference type="ChEBI" id="CHEBI:15378"/>
        <dbReference type="ChEBI" id="CHEBI:30011"/>
        <dbReference type="ChEBI" id="CHEBI:57856"/>
        <dbReference type="ChEBI" id="CHEBI:59789"/>
        <dbReference type="ChEBI" id="CHEBI:61891"/>
        <dbReference type="EC" id="2.1.1.297"/>
    </reaction>
</comment>
<dbReference type="NCBIfam" id="TIGR03534">
    <property type="entry name" value="RF_mod_PrmC"/>
    <property type="match status" value="1"/>
</dbReference>
<comment type="caution">
    <text evidence="5">Lacks conserved residue(s) required for the propagation of feature annotation.</text>
</comment>
<proteinExistence type="inferred from homology"/>
<dbReference type="PROSITE" id="PS00092">
    <property type="entry name" value="N6_MTASE"/>
    <property type="match status" value="1"/>
</dbReference>
<evidence type="ECO:0000256" key="3">
    <source>
        <dbReference type="ARBA" id="ARBA00022691"/>
    </source>
</evidence>
<dbReference type="PANTHER" id="PTHR18895:SF74">
    <property type="entry name" value="MTRF1L RELEASE FACTOR GLUTAMINE METHYLTRANSFERASE"/>
    <property type="match status" value="1"/>
</dbReference>